<feature type="transmembrane region" description="Helical" evidence="7">
    <location>
        <begin position="232"/>
        <end position="255"/>
    </location>
</feature>
<proteinExistence type="predicted"/>
<keyword evidence="6 7" id="KW-0472">Membrane</keyword>
<dbReference type="InterPro" id="IPR039421">
    <property type="entry name" value="Type_1_exporter"/>
</dbReference>
<dbReference type="PROSITE" id="PS50929">
    <property type="entry name" value="ABC_TM1F"/>
    <property type="match status" value="1"/>
</dbReference>
<dbReference type="InterPro" id="IPR003593">
    <property type="entry name" value="AAA+_ATPase"/>
</dbReference>
<dbReference type="SMART" id="SM00382">
    <property type="entry name" value="AAA"/>
    <property type="match status" value="1"/>
</dbReference>
<dbReference type="InterPro" id="IPR005898">
    <property type="entry name" value="Cyc_pep_transpt_SyrD/YojI"/>
</dbReference>
<dbReference type="InterPro" id="IPR011527">
    <property type="entry name" value="ABC1_TM_dom"/>
</dbReference>
<dbReference type="OrthoDB" id="846150at2"/>
<dbReference type="PANTHER" id="PTHR24221">
    <property type="entry name" value="ATP-BINDING CASSETTE SUB-FAMILY B"/>
    <property type="match status" value="1"/>
</dbReference>
<dbReference type="InterPro" id="IPR017871">
    <property type="entry name" value="ABC_transporter-like_CS"/>
</dbReference>
<evidence type="ECO:0000256" key="3">
    <source>
        <dbReference type="ARBA" id="ARBA00022741"/>
    </source>
</evidence>
<evidence type="ECO:0000313" key="10">
    <source>
        <dbReference type="EMBL" id="OKH40841.1"/>
    </source>
</evidence>
<dbReference type="GO" id="GO:0034040">
    <property type="term" value="F:ATPase-coupled lipid transmembrane transporter activity"/>
    <property type="evidence" value="ECO:0007669"/>
    <property type="project" value="TreeGrafter"/>
</dbReference>
<keyword evidence="2 7" id="KW-0812">Transmembrane</keyword>
<evidence type="ECO:0000256" key="7">
    <source>
        <dbReference type="SAM" id="Phobius"/>
    </source>
</evidence>
<dbReference type="Pfam" id="PF00664">
    <property type="entry name" value="ABC_membrane"/>
    <property type="match status" value="1"/>
</dbReference>
<feature type="transmembrane region" description="Helical" evidence="7">
    <location>
        <begin position="50"/>
        <end position="74"/>
    </location>
</feature>
<feature type="domain" description="ABC transmembrane type-1" evidence="9">
    <location>
        <begin position="17"/>
        <end position="292"/>
    </location>
</feature>
<evidence type="ECO:0000259" key="9">
    <source>
        <dbReference type="PROSITE" id="PS50929"/>
    </source>
</evidence>
<dbReference type="PROSITE" id="PS50893">
    <property type="entry name" value="ABC_TRANSPORTER_2"/>
    <property type="match status" value="1"/>
</dbReference>
<feature type="transmembrane region" description="Helical" evidence="7">
    <location>
        <begin position="122"/>
        <end position="144"/>
    </location>
</feature>
<feature type="transmembrane region" description="Helical" evidence="7">
    <location>
        <begin position="150"/>
        <end position="169"/>
    </location>
</feature>
<dbReference type="InterPro" id="IPR027417">
    <property type="entry name" value="P-loop_NTPase"/>
</dbReference>
<dbReference type="RefSeq" id="WP_073591515.1">
    <property type="nucleotide sequence ID" value="NZ_MRCE01000001.1"/>
</dbReference>
<dbReference type="GO" id="GO:0015833">
    <property type="term" value="P:peptide transport"/>
    <property type="evidence" value="ECO:0007669"/>
    <property type="project" value="InterPro"/>
</dbReference>
<dbReference type="PROSITE" id="PS00211">
    <property type="entry name" value="ABC_TRANSPORTER_1"/>
    <property type="match status" value="1"/>
</dbReference>
<dbReference type="GO" id="GO:0140359">
    <property type="term" value="F:ABC-type transporter activity"/>
    <property type="evidence" value="ECO:0007669"/>
    <property type="project" value="InterPro"/>
</dbReference>
<organism evidence="10 11">
    <name type="scientific">[Phormidium ambiguum] IAM M-71</name>
    <dbReference type="NCBI Taxonomy" id="454136"/>
    <lineage>
        <taxon>Bacteria</taxon>
        <taxon>Bacillati</taxon>
        <taxon>Cyanobacteriota</taxon>
        <taxon>Cyanophyceae</taxon>
        <taxon>Oscillatoriophycideae</taxon>
        <taxon>Aerosakkonematales</taxon>
        <taxon>Aerosakkonemataceae</taxon>
        <taxon>Floridanema</taxon>
    </lineage>
</organism>
<keyword evidence="3" id="KW-0547">Nucleotide-binding</keyword>
<dbReference type="InterPro" id="IPR003439">
    <property type="entry name" value="ABC_transporter-like_ATP-bd"/>
</dbReference>
<sequence>MNIIHFLLSSSWKMVTLAIVTGLFSGASSAGLIALIGNSVSNKGYSSSPVLAWGFVGLVLIVLLTSIFSQVVLIKLAQDAVFQLQLRLSRQILASELSELEQLGTPRLLATLTEDVQAISQAVFSLPLICINLAIVGGCLLYVAWLSPQVLLMILVLLVIAISSSNWFFKKGRQMLALAREEQDILFNHFRTISEGVKELKLHYQRRQDFLAEDLTVAAANFRRHNFRGLSLFAVHTNWGKLIFFFAIGAVLFLLPKLITINPQTVTAYVLTFTYLIAPMETIVNKLPLITKADVSLKKIEVLGLALASHAEEATVKPTFVDVAKQSLQPSWSSLELRGVTHAYGSDREDLDFILGPIDLKFKPGEIVFLIGGNGSGKSTLAKLITGLYIPESGKIWLDNQPINQQNREWYRQHFSVVFSDFYLFDRLLGFGQSNLDSVAEGYLRQLQLDHKVKVENGKLSTTALSQGQRKRLALLTAYLEDRPIYLFDEWASDQDPIFKELFYTELLPKLRNKGKLVLVISHDDQYFEVGDRVIKLDYGKLIYDKAFV</sequence>
<dbReference type="GO" id="GO:0005524">
    <property type="term" value="F:ATP binding"/>
    <property type="evidence" value="ECO:0007669"/>
    <property type="project" value="UniProtKB-KW"/>
</dbReference>
<evidence type="ECO:0000256" key="4">
    <source>
        <dbReference type="ARBA" id="ARBA00022840"/>
    </source>
</evidence>
<dbReference type="STRING" id="454136.NIES2119_00570"/>
<evidence type="ECO:0000256" key="6">
    <source>
        <dbReference type="ARBA" id="ARBA00023136"/>
    </source>
</evidence>
<dbReference type="GO" id="GO:0016887">
    <property type="term" value="F:ATP hydrolysis activity"/>
    <property type="evidence" value="ECO:0007669"/>
    <property type="project" value="InterPro"/>
</dbReference>
<dbReference type="SUPFAM" id="SSF52540">
    <property type="entry name" value="P-loop containing nucleoside triphosphate hydrolases"/>
    <property type="match status" value="1"/>
</dbReference>
<dbReference type="EMBL" id="MRCE01000001">
    <property type="protein sequence ID" value="OKH40841.1"/>
    <property type="molecule type" value="Genomic_DNA"/>
</dbReference>
<gene>
    <name evidence="10" type="ORF">NIES2119_00570</name>
</gene>
<dbReference type="CDD" id="cd03228">
    <property type="entry name" value="ABCC_MRP_Like"/>
    <property type="match status" value="1"/>
</dbReference>
<evidence type="ECO:0000256" key="2">
    <source>
        <dbReference type="ARBA" id="ARBA00022692"/>
    </source>
</evidence>
<dbReference type="AlphaFoldDB" id="A0A1U7ITR1"/>
<dbReference type="GO" id="GO:1904680">
    <property type="term" value="F:peptide transmembrane transporter activity"/>
    <property type="evidence" value="ECO:0007669"/>
    <property type="project" value="InterPro"/>
</dbReference>
<dbReference type="InterPro" id="IPR036640">
    <property type="entry name" value="ABC1_TM_sf"/>
</dbReference>
<evidence type="ECO:0000313" key="11">
    <source>
        <dbReference type="Proteomes" id="UP000185860"/>
    </source>
</evidence>
<protein>
    <submittedName>
        <fullName evidence="10">ABC transporter ATP-binding protein</fullName>
    </submittedName>
</protein>
<evidence type="ECO:0000259" key="8">
    <source>
        <dbReference type="PROSITE" id="PS50893"/>
    </source>
</evidence>
<dbReference type="NCBIfam" id="TIGR01194">
    <property type="entry name" value="cyc_pep_trnsptr"/>
    <property type="match status" value="1"/>
</dbReference>
<evidence type="ECO:0000256" key="5">
    <source>
        <dbReference type="ARBA" id="ARBA00022989"/>
    </source>
</evidence>
<feature type="domain" description="ABC transporter" evidence="8">
    <location>
        <begin position="335"/>
        <end position="549"/>
    </location>
</feature>
<dbReference type="PANTHER" id="PTHR24221:SF654">
    <property type="entry name" value="ATP-BINDING CASSETTE SUB-FAMILY B MEMBER 6"/>
    <property type="match status" value="1"/>
</dbReference>
<accession>A0A1U7ITR1</accession>
<dbReference type="Pfam" id="PF00005">
    <property type="entry name" value="ABC_tran"/>
    <property type="match status" value="1"/>
</dbReference>
<name>A0A1U7ITR1_9CYAN</name>
<dbReference type="Gene3D" id="1.20.1560.10">
    <property type="entry name" value="ABC transporter type 1, transmembrane domain"/>
    <property type="match status" value="1"/>
</dbReference>
<keyword evidence="5 7" id="KW-1133">Transmembrane helix</keyword>
<reference evidence="10 11" key="1">
    <citation type="submission" date="2016-11" db="EMBL/GenBank/DDBJ databases">
        <title>Draft Genome Sequences of Nine Cyanobacterial Strains from Diverse Habitats.</title>
        <authorList>
            <person name="Zhu T."/>
            <person name="Hou S."/>
            <person name="Lu X."/>
            <person name="Hess W.R."/>
        </authorList>
    </citation>
    <scope>NUCLEOTIDE SEQUENCE [LARGE SCALE GENOMIC DNA]</scope>
    <source>
        <strain evidence="10 11">IAM M-71</strain>
    </source>
</reference>
<evidence type="ECO:0000256" key="1">
    <source>
        <dbReference type="ARBA" id="ARBA00004651"/>
    </source>
</evidence>
<dbReference type="GO" id="GO:0005886">
    <property type="term" value="C:plasma membrane"/>
    <property type="evidence" value="ECO:0007669"/>
    <property type="project" value="UniProtKB-SubCell"/>
</dbReference>
<dbReference type="Gene3D" id="3.40.50.300">
    <property type="entry name" value="P-loop containing nucleotide triphosphate hydrolases"/>
    <property type="match status" value="1"/>
</dbReference>
<dbReference type="Proteomes" id="UP000185860">
    <property type="component" value="Unassembled WGS sequence"/>
</dbReference>
<keyword evidence="4 10" id="KW-0067">ATP-binding</keyword>
<dbReference type="SUPFAM" id="SSF90123">
    <property type="entry name" value="ABC transporter transmembrane region"/>
    <property type="match status" value="1"/>
</dbReference>
<comment type="caution">
    <text evidence="10">The sequence shown here is derived from an EMBL/GenBank/DDBJ whole genome shotgun (WGS) entry which is preliminary data.</text>
</comment>
<comment type="subcellular location">
    <subcellularLocation>
        <location evidence="1">Cell membrane</location>
        <topology evidence="1">Multi-pass membrane protein</topology>
    </subcellularLocation>
</comment>